<dbReference type="PANTHER" id="PTHR43209:SF1">
    <property type="entry name" value="TRNA SULFURTRANSFERASE"/>
    <property type="match status" value="1"/>
</dbReference>
<dbReference type="Pfam" id="PF02926">
    <property type="entry name" value="THUMP"/>
    <property type="match status" value="1"/>
</dbReference>
<dbReference type="GO" id="GO:0005524">
    <property type="term" value="F:ATP binding"/>
    <property type="evidence" value="ECO:0007669"/>
    <property type="project" value="UniProtKB-UniRule"/>
</dbReference>
<keyword evidence="22" id="KW-1185">Reference proteome</keyword>
<dbReference type="HAMAP" id="MF_00021">
    <property type="entry name" value="ThiI"/>
    <property type="match status" value="1"/>
</dbReference>
<dbReference type="InterPro" id="IPR020536">
    <property type="entry name" value="ThiI_AANH"/>
</dbReference>
<evidence type="ECO:0000256" key="13">
    <source>
        <dbReference type="ARBA" id="ARBA00061472"/>
    </source>
</evidence>
<feature type="domain" description="THUMP" evidence="20">
    <location>
        <begin position="61"/>
        <end position="166"/>
    </location>
</feature>
<evidence type="ECO:0000313" key="22">
    <source>
        <dbReference type="Proteomes" id="UP000774750"/>
    </source>
</evidence>
<sequence length="392" mass="43562">MNEAILLKTGEIALKGLNRGSFEDILVKNIRWRLKPFGAFDIQRAQSTITVRPKSDDIDLDEVCDAMGKVFGIAAYSRALVTEKDLGTILRDAVAYLKDDLSGIRTFKVEAKRSDKSFPYKSPEISREVGAALLSAYPHLRVDVHHPQMTVIVEIRDFAAYIHGAQREGAGGMPVSSSGQALLLVSGGIDSPVAGYMMARRGLKISAIHFVSPPYTSARALDKVETLLQTLTDYTGNITFYCVPFTKLQEAIRDHCPEELFTIIMRRLMMEIAVRVARAHDLPALITGESLGQVASQTILSLAATNAASDRPVFRPLIGMDKKDIVAIARKINTFETSILPYEDCCTVFTPKRPKTRPTLRYVEESQALFDFEPLLAEAVENIEEKVIRLEW</sequence>
<dbReference type="Pfam" id="PF22025">
    <property type="entry name" value="ThiI_fer"/>
    <property type="match status" value="1"/>
</dbReference>
<keyword evidence="9 19" id="KW-0784">Thiamine biosynthesis</keyword>
<protein>
    <recommendedName>
        <fullName evidence="15 19">Probable tRNA sulfurtransferase</fullName>
        <ecNumber evidence="14 19">2.8.1.4</ecNumber>
    </recommendedName>
    <alternativeName>
        <fullName evidence="16 19">Sulfur carrier protein ThiS sulfurtransferase</fullName>
    </alternativeName>
    <alternativeName>
        <fullName evidence="17 19">Thiamine biosynthesis protein ThiI</fullName>
    </alternativeName>
    <alternativeName>
        <fullName evidence="18 19">tRNA 4-thiouridine synthase</fullName>
    </alternativeName>
</protein>
<dbReference type="Pfam" id="PF02568">
    <property type="entry name" value="ThiI"/>
    <property type="match status" value="1"/>
</dbReference>
<dbReference type="InterPro" id="IPR054173">
    <property type="entry name" value="ThiI_fer"/>
</dbReference>
<comment type="catalytic activity">
    <reaction evidence="11 19">
        <text>[ThiS sulfur-carrier protein]-C-terminal Gly-Gly-AMP + S-sulfanyl-L-cysteinyl-[cysteine desulfurase] + AH2 = [ThiS sulfur-carrier protein]-C-terminal-Gly-aminoethanethioate + L-cysteinyl-[cysteine desulfurase] + A + AMP + 2 H(+)</text>
        <dbReference type="Rhea" id="RHEA:43340"/>
        <dbReference type="Rhea" id="RHEA-COMP:12157"/>
        <dbReference type="Rhea" id="RHEA-COMP:12158"/>
        <dbReference type="Rhea" id="RHEA-COMP:12910"/>
        <dbReference type="Rhea" id="RHEA-COMP:19908"/>
        <dbReference type="ChEBI" id="CHEBI:13193"/>
        <dbReference type="ChEBI" id="CHEBI:15378"/>
        <dbReference type="ChEBI" id="CHEBI:17499"/>
        <dbReference type="ChEBI" id="CHEBI:29950"/>
        <dbReference type="ChEBI" id="CHEBI:61963"/>
        <dbReference type="ChEBI" id="CHEBI:90618"/>
        <dbReference type="ChEBI" id="CHEBI:232372"/>
        <dbReference type="ChEBI" id="CHEBI:456215"/>
    </reaction>
</comment>
<dbReference type="InterPro" id="IPR049961">
    <property type="entry name" value="ThiI_N"/>
</dbReference>
<comment type="function">
    <text evidence="12 19">Catalyzes the ATP-dependent transfer of a sulfur to tRNA to produce 4-thiouridine in position 8 of tRNAs, which functions as a near-UV photosensor. Also catalyzes the transfer of sulfur to the sulfur carrier protein ThiS, forming ThiS-thiocarboxylate. This is a step in the synthesis of thiazole, in the thiamine biosynthesis pathway. The sulfur is donated as persulfide by IscS.</text>
</comment>
<dbReference type="CDD" id="cd01712">
    <property type="entry name" value="PPase_ThiI"/>
    <property type="match status" value="1"/>
</dbReference>
<evidence type="ECO:0000256" key="1">
    <source>
        <dbReference type="ARBA" id="ARBA00004496"/>
    </source>
</evidence>
<dbReference type="NCBIfam" id="TIGR00342">
    <property type="entry name" value="tRNA uracil 4-sulfurtransferase ThiI"/>
    <property type="match status" value="1"/>
</dbReference>
<evidence type="ECO:0000256" key="10">
    <source>
        <dbReference type="ARBA" id="ARBA00050570"/>
    </source>
</evidence>
<evidence type="ECO:0000256" key="11">
    <source>
        <dbReference type="ARBA" id="ARBA00052330"/>
    </source>
</evidence>
<evidence type="ECO:0000256" key="4">
    <source>
        <dbReference type="ARBA" id="ARBA00022555"/>
    </source>
</evidence>
<gene>
    <name evidence="19 21" type="primary">thiI</name>
    <name evidence="21" type="ORF">H6A12_08970</name>
</gene>
<dbReference type="EC" id="2.8.1.4" evidence="14 19"/>
<dbReference type="InterPro" id="IPR004114">
    <property type="entry name" value="THUMP_dom"/>
</dbReference>
<evidence type="ECO:0000256" key="12">
    <source>
        <dbReference type="ARBA" id="ARBA00058382"/>
    </source>
</evidence>
<feature type="binding site" evidence="19">
    <location>
        <position position="297"/>
    </location>
    <ligand>
        <name>ATP</name>
        <dbReference type="ChEBI" id="CHEBI:30616"/>
    </ligand>
</feature>
<dbReference type="SMART" id="SM00981">
    <property type="entry name" value="THUMP"/>
    <property type="match status" value="1"/>
</dbReference>
<proteinExistence type="inferred from homology"/>
<keyword evidence="7 19" id="KW-0067">ATP-binding</keyword>
<evidence type="ECO:0000256" key="6">
    <source>
        <dbReference type="ARBA" id="ARBA00022741"/>
    </source>
</evidence>
<name>A0A938X8X2_9FIRM</name>
<keyword evidence="3 19" id="KW-0963">Cytoplasm</keyword>
<evidence type="ECO:0000256" key="2">
    <source>
        <dbReference type="ARBA" id="ARBA00004948"/>
    </source>
</evidence>
<keyword evidence="6 19" id="KW-0547">Nucleotide-binding</keyword>
<evidence type="ECO:0000256" key="16">
    <source>
        <dbReference type="ARBA" id="ARBA00075337"/>
    </source>
</evidence>
<organism evidence="21 22">
    <name type="scientific">Merdimmobilis hominis</name>
    <dbReference type="NCBI Taxonomy" id="2897707"/>
    <lineage>
        <taxon>Bacteria</taxon>
        <taxon>Bacillati</taxon>
        <taxon>Bacillota</taxon>
        <taxon>Clostridia</taxon>
        <taxon>Eubacteriales</taxon>
        <taxon>Oscillospiraceae</taxon>
        <taxon>Merdimmobilis</taxon>
    </lineage>
</organism>
<comment type="catalytic activity">
    <reaction evidence="10 19">
        <text>[ThiI sulfur-carrier protein]-S-sulfanyl-L-cysteine + a uridine in tRNA + 2 reduced [2Fe-2S]-[ferredoxin] + ATP + H(+) = [ThiI sulfur-carrier protein]-L-cysteine + a 4-thiouridine in tRNA + 2 oxidized [2Fe-2S]-[ferredoxin] + AMP + diphosphate</text>
        <dbReference type="Rhea" id="RHEA:24176"/>
        <dbReference type="Rhea" id="RHEA-COMP:10000"/>
        <dbReference type="Rhea" id="RHEA-COMP:10001"/>
        <dbReference type="Rhea" id="RHEA-COMP:13337"/>
        <dbReference type="Rhea" id="RHEA-COMP:13338"/>
        <dbReference type="Rhea" id="RHEA-COMP:13339"/>
        <dbReference type="Rhea" id="RHEA-COMP:13340"/>
        <dbReference type="ChEBI" id="CHEBI:15378"/>
        <dbReference type="ChEBI" id="CHEBI:29950"/>
        <dbReference type="ChEBI" id="CHEBI:30616"/>
        <dbReference type="ChEBI" id="CHEBI:33019"/>
        <dbReference type="ChEBI" id="CHEBI:33737"/>
        <dbReference type="ChEBI" id="CHEBI:33738"/>
        <dbReference type="ChEBI" id="CHEBI:61963"/>
        <dbReference type="ChEBI" id="CHEBI:65315"/>
        <dbReference type="ChEBI" id="CHEBI:136798"/>
        <dbReference type="ChEBI" id="CHEBI:456215"/>
        <dbReference type="EC" id="2.8.1.4"/>
    </reaction>
</comment>
<dbReference type="RefSeq" id="WP_204447066.1">
    <property type="nucleotide sequence ID" value="NZ_JACJKY010000014.1"/>
</dbReference>
<evidence type="ECO:0000256" key="19">
    <source>
        <dbReference type="HAMAP-Rule" id="MF_00021"/>
    </source>
</evidence>
<evidence type="ECO:0000259" key="20">
    <source>
        <dbReference type="PROSITE" id="PS51165"/>
    </source>
</evidence>
<reference evidence="21" key="2">
    <citation type="journal article" date="2021" name="Sci. Rep.">
        <title>The distribution of antibiotic resistance genes in chicken gut microbiota commensals.</title>
        <authorList>
            <person name="Juricova H."/>
            <person name="Matiasovicova J."/>
            <person name="Kubasova T."/>
            <person name="Cejkova D."/>
            <person name="Rychlik I."/>
        </authorList>
    </citation>
    <scope>NUCLEOTIDE SEQUENCE</scope>
    <source>
        <strain evidence="21">An559</strain>
    </source>
</reference>
<dbReference type="GO" id="GO:0005829">
    <property type="term" value="C:cytosol"/>
    <property type="evidence" value="ECO:0007669"/>
    <property type="project" value="TreeGrafter"/>
</dbReference>
<dbReference type="Gene3D" id="3.40.50.620">
    <property type="entry name" value="HUPs"/>
    <property type="match status" value="1"/>
</dbReference>
<accession>A0A938X8X2</accession>
<dbReference type="Gene3D" id="3.30.2130.30">
    <property type="match status" value="1"/>
</dbReference>
<dbReference type="EMBL" id="JACJKY010000014">
    <property type="protein sequence ID" value="MBM6921285.1"/>
    <property type="molecule type" value="Genomic_DNA"/>
</dbReference>
<dbReference type="CDD" id="cd11716">
    <property type="entry name" value="THUMP_ThiI"/>
    <property type="match status" value="1"/>
</dbReference>
<evidence type="ECO:0000256" key="8">
    <source>
        <dbReference type="ARBA" id="ARBA00022884"/>
    </source>
</evidence>
<keyword evidence="5 19" id="KW-0808">Transferase</keyword>
<dbReference type="GO" id="GO:0004810">
    <property type="term" value="F:CCA tRNA nucleotidyltransferase activity"/>
    <property type="evidence" value="ECO:0007669"/>
    <property type="project" value="InterPro"/>
</dbReference>
<dbReference type="InterPro" id="IPR003720">
    <property type="entry name" value="tRNA_STrfase"/>
</dbReference>
<dbReference type="GO" id="GO:0052837">
    <property type="term" value="P:thiazole biosynthetic process"/>
    <property type="evidence" value="ECO:0007669"/>
    <property type="project" value="TreeGrafter"/>
</dbReference>
<feature type="binding site" evidence="19">
    <location>
        <begin position="184"/>
        <end position="185"/>
    </location>
    <ligand>
        <name>ATP</name>
        <dbReference type="ChEBI" id="CHEBI:30616"/>
    </ligand>
</feature>
<dbReference type="InterPro" id="IPR049962">
    <property type="entry name" value="THUMP_ThiI"/>
</dbReference>
<evidence type="ECO:0000256" key="9">
    <source>
        <dbReference type="ARBA" id="ARBA00022977"/>
    </source>
</evidence>
<dbReference type="Proteomes" id="UP000774750">
    <property type="component" value="Unassembled WGS sequence"/>
</dbReference>
<evidence type="ECO:0000256" key="3">
    <source>
        <dbReference type="ARBA" id="ARBA00022490"/>
    </source>
</evidence>
<comment type="pathway">
    <text evidence="2 19">Cofactor biosynthesis; thiamine diphosphate biosynthesis.</text>
</comment>
<evidence type="ECO:0000256" key="14">
    <source>
        <dbReference type="ARBA" id="ARBA00066827"/>
    </source>
</evidence>
<keyword evidence="8 19" id="KW-0694">RNA-binding</keyword>
<dbReference type="AlphaFoldDB" id="A0A938X8X2"/>
<dbReference type="GO" id="GO:0002937">
    <property type="term" value="P:tRNA 4-thiouridine biosynthesis"/>
    <property type="evidence" value="ECO:0007669"/>
    <property type="project" value="TreeGrafter"/>
</dbReference>
<dbReference type="PANTHER" id="PTHR43209">
    <property type="entry name" value="TRNA SULFURTRANSFERASE"/>
    <property type="match status" value="1"/>
</dbReference>
<dbReference type="InterPro" id="IPR050102">
    <property type="entry name" value="tRNA_sulfurtransferase_ThiI"/>
</dbReference>
<comment type="similarity">
    <text evidence="13 19">Belongs to the ThiI family.</text>
</comment>
<comment type="subcellular location">
    <subcellularLocation>
        <location evidence="1 19">Cytoplasm</location>
    </subcellularLocation>
</comment>
<evidence type="ECO:0000313" key="21">
    <source>
        <dbReference type="EMBL" id="MBM6921285.1"/>
    </source>
</evidence>
<evidence type="ECO:0000256" key="7">
    <source>
        <dbReference type="ARBA" id="ARBA00022840"/>
    </source>
</evidence>
<feature type="binding site" evidence="19">
    <location>
        <begin position="209"/>
        <end position="210"/>
    </location>
    <ligand>
        <name>ATP</name>
        <dbReference type="ChEBI" id="CHEBI:30616"/>
    </ligand>
</feature>
<reference evidence="21" key="1">
    <citation type="submission" date="2020-08" db="EMBL/GenBank/DDBJ databases">
        <authorList>
            <person name="Cejkova D."/>
            <person name="Kubasova T."/>
            <person name="Jahodarova E."/>
            <person name="Rychlik I."/>
        </authorList>
    </citation>
    <scope>NUCLEOTIDE SEQUENCE</scope>
    <source>
        <strain evidence="21">An559</strain>
    </source>
</reference>
<dbReference type="GO" id="GO:0140741">
    <property type="term" value="F:tRNA-uracil-4 sulfurtransferase activity"/>
    <property type="evidence" value="ECO:0007669"/>
    <property type="project" value="UniProtKB-EC"/>
</dbReference>
<evidence type="ECO:0000256" key="18">
    <source>
        <dbReference type="ARBA" id="ARBA00080570"/>
    </source>
</evidence>
<feature type="binding site" evidence="19">
    <location>
        <position position="288"/>
    </location>
    <ligand>
        <name>ATP</name>
        <dbReference type="ChEBI" id="CHEBI:30616"/>
    </ligand>
</feature>
<dbReference type="FunFam" id="3.40.50.620:FF:000053">
    <property type="entry name" value="Probable tRNA sulfurtransferase"/>
    <property type="match status" value="1"/>
</dbReference>
<dbReference type="SUPFAM" id="SSF143437">
    <property type="entry name" value="THUMP domain-like"/>
    <property type="match status" value="1"/>
</dbReference>
<keyword evidence="4 19" id="KW-0820">tRNA-binding</keyword>
<evidence type="ECO:0000256" key="5">
    <source>
        <dbReference type="ARBA" id="ARBA00022679"/>
    </source>
</evidence>
<dbReference type="PROSITE" id="PS51165">
    <property type="entry name" value="THUMP"/>
    <property type="match status" value="1"/>
</dbReference>
<dbReference type="GO" id="GO:0009229">
    <property type="term" value="P:thiamine diphosphate biosynthetic process"/>
    <property type="evidence" value="ECO:0007669"/>
    <property type="project" value="UniProtKB-UniRule"/>
</dbReference>
<dbReference type="SUPFAM" id="SSF52402">
    <property type="entry name" value="Adenine nucleotide alpha hydrolases-like"/>
    <property type="match status" value="1"/>
</dbReference>
<dbReference type="InterPro" id="IPR014729">
    <property type="entry name" value="Rossmann-like_a/b/a_fold"/>
</dbReference>
<feature type="binding site" evidence="19">
    <location>
        <position position="266"/>
    </location>
    <ligand>
        <name>ATP</name>
        <dbReference type="ChEBI" id="CHEBI:30616"/>
    </ligand>
</feature>
<evidence type="ECO:0000256" key="17">
    <source>
        <dbReference type="ARBA" id="ARBA00077849"/>
    </source>
</evidence>
<dbReference type="GO" id="GO:0009228">
    <property type="term" value="P:thiamine biosynthetic process"/>
    <property type="evidence" value="ECO:0007669"/>
    <property type="project" value="UniProtKB-KW"/>
</dbReference>
<dbReference type="GO" id="GO:0000049">
    <property type="term" value="F:tRNA binding"/>
    <property type="evidence" value="ECO:0007669"/>
    <property type="project" value="UniProtKB-UniRule"/>
</dbReference>
<evidence type="ECO:0000256" key="15">
    <source>
        <dbReference type="ARBA" id="ARBA00071867"/>
    </source>
</evidence>
<comment type="caution">
    <text evidence="21">The sequence shown here is derived from an EMBL/GenBank/DDBJ whole genome shotgun (WGS) entry which is preliminary data.</text>
</comment>